<proteinExistence type="predicted"/>
<dbReference type="Proteomes" id="UP000887159">
    <property type="component" value="Unassembled WGS sequence"/>
</dbReference>
<evidence type="ECO:0000313" key="1">
    <source>
        <dbReference type="EMBL" id="GFY27082.1"/>
    </source>
</evidence>
<dbReference type="AlphaFoldDB" id="A0A8X6W2H2"/>
<dbReference type="EMBL" id="BMAU01021379">
    <property type="protein sequence ID" value="GFY27082.1"/>
    <property type="molecule type" value="Genomic_DNA"/>
</dbReference>
<reference evidence="1" key="1">
    <citation type="submission" date="2020-08" db="EMBL/GenBank/DDBJ databases">
        <title>Multicomponent nature underlies the extraordinary mechanical properties of spider dragline silk.</title>
        <authorList>
            <person name="Kono N."/>
            <person name="Nakamura H."/>
            <person name="Mori M."/>
            <person name="Yoshida Y."/>
            <person name="Ohtoshi R."/>
            <person name="Malay A.D."/>
            <person name="Moran D.A.P."/>
            <person name="Tomita M."/>
            <person name="Numata K."/>
            <person name="Arakawa K."/>
        </authorList>
    </citation>
    <scope>NUCLEOTIDE SEQUENCE</scope>
</reference>
<comment type="caution">
    <text evidence="1">The sequence shown here is derived from an EMBL/GenBank/DDBJ whole genome shotgun (WGS) entry which is preliminary data.</text>
</comment>
<name>A0A8X6W2H2_TRICX</name>
<gene>
    <name evidence="1" type="ORF">TNCV_2067031</name>
</gene>
<protein>
    <submittedName>
        <fullName evidence="1">Uncharacterized protein</fullName>
    </submittedName>
</protein>
<keyword evidence="2" id="KW-1185">Reference proteome</keyword>
<sequence>MSTIRSSATCGITIKRNIQCPEDLVLDVLGLSHHRGLLSVSARLASSDEFNLSTFFQRSDVIRNKDIPIDNRQLHESFCIQFGCY</sequence>
<organism evidence="1 2">
    <name type="scientific">Trichonephila clavipes</name>
    <name type="common">Golden silk orbweaver</name>
    <name type="synonym">Nephila clavipes</name>
    <dbReference type="NCBI Taxonomy" id="2585209"/>
    <lineage>
        <taxon>Eukaryota</taxon>
        <taxon>Metazoa</taxon>
        <taxon>Ecdysozoa</taxon>
        <taxon>Arthropoda</taxon>
        <taxon>Chelicerata</taxon>
        <taxon>Arachnida</taxon>
        <taxon>Araneae</taxon>
        <taxon>Araneomorphae</taxon>
        <taxon>Entelegynae</taxon>
        <taxon>Araneoidea</taxon>
        <taxon>Nephilidae</taxon>
        <taxon>Trichonephila</taxon>
    </lineage>
</organism>
<evidence type="ECO:0000313" key="2">
    <source>
        <dbReference type="Proteomes" id="UP000887159"/>
    </source>
</evidence>
<accession>A0A8X6W2H2</accession>